<protein>
    <submittedName>
        <fullName evidence="1">Type III secretion exporter</fullName>
    </submittedName>
</protein>
<dbReference type="InterPro" id="IPR006135">
    <property type="entry name" value="T3SS_substrate_exporter"/>
</dbReference>
<dbReference type="STRING" id="398512.Bccel_0678"/>
<dbReference type="Gene3D" id="3.40.1690.10">
    <property type="entry name" value="secretion proteins EscU"/>
    <property type="match status" value="1"/>
</dbReference>
<dbReference type="GO" id="GO:0005886">
    <property type="term" value="C:plasma membrane"/>
    <property type="evidence" value="ECO:0007669"/>
    <property type="project" value="TreeGrafter"/>
</dbReference>
<dbReference type="Pfam" id="PF01312">
    <property type="entry name" value="Bac_export_2"/>
    <property type="match status" value="1"/>
</dbReference>
<dbReference type="PANTHER" id="PTHR30531:SF12">
    <property type="entry name" value="FLAGELLAR BIOSYNTHETIC PROTEIN FLHB"/>
    <property type="match status" value="1"/>
</dbReference>
<proteinExistence type="predicted"/>
<gene>
    <name evidence="1" type="ORF">Bccel_0678</name>
</gene>
<dbReference type="EMBL" id="LGTC01000001">
    <property type="protein sequence ID" value="KNY25418.1"/>
    <property type="molecule type" value="Genomic_DNA"/>
</dbReference>
<dbReference type="eggNOG" id="COG2257">
    <property type="taxonomic scope" value="Bacteria"/>
</dbReference>
<dbReference type="GO" id="GO:0009306">
    <property type="term" value="P:protein secretion"/>
    <property type="evidence" value="ECO:0007669"/>
    <property type="project" value="InterPro"/>
</dbReference>
<organism evidence="1 2">
    <name type="scientific">Pseudobacteroides cellulosolvens ATCC 35603 = DSM 2933</name>
    <dbReference type="NCBI Taxonomy" id="398512"/>
    <lineage>
        <taxon>Bacteria</taxon>
        <taxon>Bacillati</taxon>
        <taxon>Bacillota</taxon>
        <taxon>Clostridia</taxon>
        <taxon>Eubacteriales</taxon>
        <taxon>Oscillospiraceae</taxon>
        <taxon>Pseudobacteroides</taxon>
    </lineage>
</organism>
<evidence type="ECO:0000313" key="1">
    <source>
        <dbReference type="EMBL" id="KNY25418.1"/>
    </source>
</evidence>
<dbReference type="Proteomes" id="UP000036923">
    <property type="component" value="Unassembled WGS sequence"/>
</dbReference>
<evidence type="ECO:0000313" key="2">
    <source>
        <dbReference type="Proteomes" id="UP000036923"/>
    </source>
</evidence>
<dbReference type="PRINTS" id="PR00950">
    <property type="entry name" value="TYPE3IMSPROT"/>
</dbReference>
<keyword evidence="2" id="KW-1185">Reference proteome</keyword>
<reference evidence="2" key="1">
    <citation type="submission" date="2015-07" db="EMBL/GenBank/DDBJ databases">
        <title>Near-Complete Genome Sequence of the Cellulolytic Bacterium Bacteroides (Pseudobacteroides) cellulosolvens ATCC 35603.</title>
        <authorList>
            <person name="Dassa B."/>
            <person name="Utturkar S.M."/>
            <person name="Klingeman D.M."/>
            <person name="Hurt R.A."/>
            <person name="Keller M."/>
            <person name="Xu J."/>
            <person name="Reddy Y.H.K."/>
            <person name="Borovok I."/>
            <person name="Grinberg I.R."/>
            <person name="Lamed R."/>
            <person name="Zhivin O."/>
            <person name="Bayer E.A."/>
            <person name="Brown S.D."/>
        </authorList>
    </citation>
    <scope>NUCLEOTIDE SEQUENCE [LARGE SCALE GENOMIC DNA]</scope>
    <source>
        <strain evidence="2">DSM 2933</strain>
    </source>
</reference>
<dbReference type="AlphaFoldDB" id="A0A0L6JI96"/>
<dbReference type="OrthoDB" id="9810419at2"/>
<name>A0A0L6JI96_9FIRM</name>
<dbReference type="SUPFAM" id="SSF160544">
    <property type="entry name" value="EscU C-terminal domain-like"/>
    <property type="match status" value="1"/>
</dbReference>
<dbReference type="RefSeq" id="WP_036942986.1">
    <property type="nucleotide sequence ID" value="NZ_JQKC01000020.1"/>
</dbReference>
<dbReference type="InterPro" id="IPR029025">
    <property type="entry name" value="T3SS_substrate_exporter_C"/>
</dbReference>
<accession>A0A0L6JI96</accession>
<dbReference type="PANTHER" id="PTHR30531">
    <property type="entry name" value="FLAGELLAR BIOSYNTHETIC PROTEIN FLHB"/>
    <property type="match status" value="1"/>
</dbReference>
<comment type="caution">
    <text evidence="1">The sequence shown here is derived from an EMBL/GenBank/DDBJ whole genome shotgun (WGS) entry which is preliminary data.</text>
</comment>
<sequence length="98" mass="10552">MDKEKKKIKEAAALKYTPGENSAPKIVALAKGETAEKIVEKAVENDVPVYENAQLAHTLNALGIGDEIPPELYEVVAEILVFVGSIDNGYGEANGKRK</sequence>
<dbReference type="PATRIC" id="fig|398512.5.peg.703"/>